<sequence>MRRVGPGLLVSDKIPDLPWQGAHVFLWFEIMFRYGVINDEKIGVEIMSGITQVCIVLNCGIINYWDMYGARRGQQCAVCRDLRRKKPFPTKRDINLPGNQNVGLFTVKTFSLCRFKRTNPPKPNS</sequence>
<protein>
    <submittedName>
        <fullName evidence="1">Uncharacterized protein</fullName>
    </submittedName>
</protein>
<dbReference type="VEuPathDB" id="FungiDB:CPAG_00359"/>
<evidence type="ECO:0000313" key="1">
    <source>
        <dbReference type="EMBL" id="KMM64007.1"/>
    </source>
</evidence>
<dbReference type="AlphaFoldDB" id="A0A0J6HYF1"/>
<evidence type="ECO:0000313" key="2">
    <source>
        <dbReference type="Proteomes" id="UP000054567"/>
    </source>
</evidence>
<dbReference type="Proteomes" id="UP000054567">
    <property type="component" value="Unassembled WGS sequence"/>
</dbReference>
<reference evidence="2" key="3">
    <citation type="journal article" date="2010" name="Genome Res.">
        <title>Population genomic sequencing of Coccidioides fungi reveals recent hybridization and transposon control.</title>
        <authorList>
            <person name="Neafsey D.E."/>
            <person name="Barker B.M."/>
            <person name="Sharpton T.J."/>
            <person name="Stajich J.E."/>
            <person name="Park D.J."/>
            <person name="Whiston E."/>
            <person name="Hung C.-Y."/>
            <person name="McMahan C."/>
            <person name="White J."/>
            <person name="Sykes S."/>
            <person name="Heiman D."/>
            <person name="Young S."/>
            <person name="Zeng Q."/>
            <person name="Abouelleil A."/>
            <person name="Aftuck L."/>
            <person name="Bessette D."/>
            <person name="Brown A."/>
            <person name="FitzGerald M."/>
            <person name="Lui A."/>
            <person name="Macdonald J.P."/>
            <person name="Priest M."/>
            <person name="Orbach M.J."/>
            <person name="Galgiani J.N."/>
            <person name="Kirkland T.N."/>
            <person name="Cole G.T."/>
            <person name="Birren B.W."/>
            <person name="Henn M.R."/>
            <person name="Taylor J.W."/>
            <person name="Rounsley S.D."/>
        </authorList>
    </citation>
    <scope>NUCLEOTIDE SEQUENCE [LARGE SCALE GENOMIC DNA]</scope>
    <source>
        <strain evidence="2">RMSCC 3488</strain>
    </source>
</reference>
<reference evidence="2" key="2">
    <citation type="journal article" date="2009" name="Genome Res.">
        <title>Comparative genomic analyses of the human fungal pathogens Coccidioides and their relatives.</title>
        <authorList>
            <person name="Sharpton T.J."/>
            <person name="Stajich J.E."/>
            <person name="Rounsley S.D."/>
            <person name="Gardner M.J."/>
            <person name="Wortman J.R."/>
            <person name="Jordar V.S."/>
            <person name="Maiti R."/>
            <person name="Kodira C.D."/>
            <person name="Neafsey D.E."/>
            <person name="Zeng Q."/>
            <person name="Hung C.-Y."/>
            <person name="McMahan C."/>
            <person name="Muszewska A."/>
            <person name="Grynberg M."/>
            <person name="Mandel M.A."/>
            <person name="Kellner E.M."/>
            <person name="Barker B.M."/>
            <person name="Galgiani J.N."/>
            <person name="Orbach M.J."/>
            <person name="Kirkland T.N."/>
            <person name="Cole G.T."/>
            <person name="Henn M.R."/>
            <person name="Birren B.W."/>
            <person name="Taylor J.W."/>
        </authorList>
    </citation>
    <scope>NUCLEOTIDE SEQUENCE [LARGE SCALE GENOMIC DNA]</scope>
    <source>
        <strain evidence="2">RMSCC 3488</strain>
    </source>
</reference>
<name>A0A0J6HYF1_COCPO</name>
<proteinExistence type="predicted"/>
<reference evidence="1 2" key="1">
    <citation type="submission" date="2007-06" db="EMBL/GenBank/DDBJ databases">
        <title>The Genome Sequence of Coccidioides posadasii RMSCC_3488.</title>
        <authorList>
            <consortium name="Coccidioides Genome Resources Consortium"/>
            <consortium name="The Broad Institute Genome Sequencing Platform"/>
            <person name="Henn M.R."/>
            <person name="Sykes S."/>
            <person name="Young S."/>
            <person name="Jaffe D."/>
            <person name="Berlin A."/>
            <person name="Alvarez P."/>
            <person name="Butler J."/>
            <person name="Gnerre S."/>
            <person name="Grabherr M."/>
            <person name="Mauceli E."/>
            <person name="Brockman W."/>
            <person name="Kodira C."/>
            <person name="Alvarado L."/>
            <person name="Zeng Q."/>
            <person name="Crawford M."/>
            <person name="Antoine C."/>
            <person name="Devon K."/>
            <person name="Galgiani J."/>
            <person name="Orsborn K."/>
            <person name="Lewis M.L."/>
            <person name="Nusbaum C."/>
            <person name="Galagan J."/>
            <person name="Birren B."/>
        </authorList>
    </citation>
    <scope>NUCLEOTIDE SEQUENCE [LARGE SCALE GENOMIC DNA]</scope>
    <source>
        <strain evidence="1 2">RMSCC 3488</strain>
    </source>
</reference>
<gene>
    <name evidence="1" type="ORF">CPAG_00359</name>
</gene>
<organism evidence="1 2">
    <name type="scientific">Coccidioides posadasii RMSCC 3488</name>
    <dbReference type="NCBI Taxonomy" id="454284"/>
    <lineage>
        <taxon>Eukaryota</taxon>
        <taxon>Fungi</taxon>
        <taxon>Dikarya</taxon>
        <taxon>Ascomycota</taxon>
        <taxon>Pezizomycotina</taxon>
        <taxon>Eurotiomycetes</taxon>
        <taxon>Eurotiomycetidae</taxon>
        <taxon>Onygenales</taxon>
        <taxon>Onygenaceae</taxon>
        <taxon>Coccidioides</taxon>
    </lineage>
</organism>
<dbReference type="EMBL" id="DS268109">
    <property type="protein sequence ID" value="KMM64007.1"/>
    <property type="molecule type" value="Genomic_DNA"/>
</dbReference>
<accession>A0A0J6HYF1</accession>